<dbReference type="SUPFAM" id="SSF50800">
    <property type="entry name" value="PK beta-barrel domain-like"/>
    <property type="match status" value="1"/>
</dbReference>
<dbReference type="PANTHER" id="PTHR14237:SF19">
    <property type="entry name" value="MITOCHONDRIAL AMIDOXIME REDUCING COMPONENT 1"/>
    <property type="match status" value="1"/>
</dbReference>
<dbReference type="STRING" id="376489.A5892_15315"/>
<dbReference type="InterPro" id="IPR011037">
    <property type="entry name" value="Pyrv_Knase-like_insert_dom_sf"/>
</dbReference>
<dbReference type="GO" id="GO:0030151">
    <property type="term" value="F:molybdenum ion binding"/>
    <property type="evidence" value="ECO:0007669"/>
    <property type="project" value="InterPro"/>
</dbReference>
<dbReference type="PROSITE" id="PS51340">
    <property type="entry name" value="MOSC"/>
    <property type="match status" value="1"/>
</dbReference>
<dbReference type="KEGG" id="haa:A5892_15315"/>
<evidence type="ECO:0000313" key="3">
    <source>
        <dbReference type="Proteomes" id="UP000077875"/>
    </source>
</evidence>
<proteinExistence type="predicted"/>
<dbReference type="InterPro" id="IPR005302">
    <property type="entry name" value="MoCF_Sase_C"/>
</dbReference>
<protein>
    <recommendedName>
        <fullName evidence="1">MOSC domain-containing protein</fullName>
    </recommendedName>
</protein>
<reference evidence="2 3" key="1">
    <citation type="submission" date="2016-04" db="EMBL/GenBank/DDBJ databases">
        <title>Complete Genome Sequence of Halotalea alkalilenta IHB B 13600.</title>
        <authorList>
            <person name="Swarnkar M.K."/>
            <person name="Sharma A."/>
            <person name="Kaushal K."/>
            <person name="Soni R."/>
            <person name="Rana S."/>
            <person name="Singh A.K."/>
            <person name="Gulati A."/>
        </authorList>
    </citation>
    <scope>NUCLEOTIDE SEQUENCE [LARGE SCALE GENOMIC DNA]</scope>
    <source>
        <strain evidence="2 3">IHB B 13600</strain>
    </source>
</reference>
<dbReference type="GO" id="GO:0003824">
    <property type="term" value="F:catalytic activity"/>
    <property type="evidence" value="ECO:0007669"/>
    <property type="project" value="InterPro"/>
</dbReference>
<dbReference type="PANTHER" id="PTHR14237">
    <property type="entry name" value="MOLYBDOPTERIN COFACTOR SULFURASE MOSC"/>
    <property type="match status" value="1"/>
</dbReference>
<dbReference type="Pfam" id="PF03476">
    <property type="entry name" value="MOSC_N"/>
    <property type="match status" value="1"/>
</dbReference>
<dbReference type="GO" id="GO:0030170">
    <property type="term" value="F:pyridoxal phosphate binding"/>
    <property type="evidence" value="ECO:0007669"/>
    <property type="project" value="InterPro"/>
</dbReference>
<name>A0A172YI04_9GAMM</name>
<dbReference type="Pfam" id="PF03473">
    <property type="entry name" value="MOSC"/>
    <property type="match status" value="1"/>
</dbReference>
<accession>A0A172YI04</accession>
<sequence>MENATARTAAKLAELWIYPVKGFAGINLDEAGLTSEGLAWDRRWMMIDAEGRFMTQRRLPAMAAIRVQLTEHELCLLAPCGRQLHLPLTPPQGALVETKVHGDPCFGIDEGEEVSAWLDRVFEGQWKTPLRLLRFARDARVEQALLRRVGEQRFEQLGRSEVISHTGFADGYPLLIASRASLDALNQALLERGAQTVEMTRFRPNLVIEGLPAFAEHRVEEFAQLGGKIRLWACKPCERCPVVKVDQISGEIRDRAEPLATLMTLSPFDGSGGRAYFGVNAVVLSGSGGKLRVGDRLRAR</sequence>
<dbReference type="AlphaFoldDB" id="A0A172YI04"/>
<evidence type="ECO:0000313" key="2">
    <source>
        <dbReference type="EMBL" id="ANF58665.1"/>
    </source>
</evidence>
<organism evidence="2 3">
    <name type="scientific">Halotalea alkalilenta</name>
    <dbReference type="NCBI Taxonomy" id="376489"/>
    <lineage>
        <taxon>Bacteria</taxon>
        <taxon>Pseudomonadati</taxon>
        <taxon>Pseudomonadota</taxon>
        <taxon>Gammaproteobacteria</taxon>
        <taxon>Oceanospirillales</taxon>
        <taxon>Halomonadaceae</taxon>
        <taxon>Halotalea</taxon>
    </lineage>
</organism>
<dbReference type="SUPFAM" id="SSF141673">
    <property type="entry name" value="MOSC N-terminal domain-like"/>
    <property type="match status" value="1"/>
</dbReference>
<gene>
    <name evidence="2" type="ORF">A5892_15315</name>
</gene>
<dbReference type="Proteomes" id="UP000077875">
    <property type="component" value="Chromosome"/>
</dbReference>
<keyword evidence="3" id="KW-1185">Reference proteome</keyword>
<feature type="domain" description="MOSC" evidence="1">
    <location>
        <begin position="147"/>
        <end position="300"/>
    </location>
</feature>
<evidence type="ECO:0000259" key="1">
    <source>
        <dbReference type="PROSITE" id="PS51340"/>
    </source>
</evidence>
<dbReference type="InterPro" id="IPR005303">
    <property type="entry name" value="MOCOS_middle"/>
</dbReference>
<dbReference type="EMBL" id="CP015243">
    <property type="protein sequence ID" value="ANF58665.1"/>
    <property type="molecule type" value="Genomic_DNA"/>
</dbReference>
<dbReference type="RefSeq" id="WP_064123522.1">
    <property type="nucleotide sequence ID" value="NZ_CP015243.1"/>
</dbReference>